<dbReference type="Pfam" id="PF00083">
    <property type="entry name" value="Sugar_tr"/>
    <property type="match status" value="1"/>
</dbReference>
<dbReference type="PANTHER" id="PTHR23529:SF2">
    <property type="entry name" value="GH19118P-RELATED"/>
    <property type="match status" value="1"/>
</dbReference>
<dbReference type="Gene3D" id="1.20.1250.20">
    <property type="entry name" value="MFS general substrate transporter like domains"/>
    <property type="match status" value="1"/>
</dbReference>
<name>A0A9N9SB43_9DIPT</name>
<feature type="transmembrane region" description="Helical" evidence="5">
    <location>
        <begin position="402"/>
        <end position="422"/>
    </location>
</feature>
<dbReference type="InterPro" id="IPR036259">
    <property type="entry name" value="MFS_trans_sf"/>
</dbReference>
<keyword evidence="4 5" id="KW-0472">Membrane</keyword>
<keyword evidence="3 5" id="KW-1133">Transmembrane helix</keyword>
<keyword evidence="2 5" id="KW-0812">Transmembrane</keyword>
<feature type="transmembrane region" description="Helical" evidence="5">
    <location>
        <begin position="53"/>
        <end position="73"/>
    </location>
</feature>
<dbReference type="GO" id="GO:0016020">
    <property type="term" value="C:membrane"/>
    <property type="evidence" value="ECO:0007669"/>
    <property type="project" value="UniProtKB-SubCell"/>
</dbReference>
<sequence length="439" mass="50230">MNGIRKYKNQFLAIIPASFISICSGFHLAYGIFNSNLGHKDWMYNFGNLPISIVPVSYHILAFCGGVYASCFYRNVSIYKLHCISSAFMALGGVVFCLFEDIYYTILTSRILTGFAFGSSHISSLFYIGEISSKEKRAQLVLFQHLCLTVGMFLHSISDAFGIFFGMGIFLVMLSCTSYPIGYYTMKDSHVFLILNNKEDSLKRLKHFRDEKDEIIDLEHDALQSYLIEEESRKFNFFSRHNILTLLVIVLVQNSYISVFNPLHNYLRLLFMKSFLMKWTETVALSARIFGTLASFLILDCVPKKFHFTILSGIISITLITFGSLLIFFSQLWLPLIFLISVEFFLGLGMGGISEILKSELFPIKERRMSVSVAYFFEESLQIISFVILYSWAFGLGSNPTYWPFIFAAILLICSLLVFFVLKDSRKEHLIDASMLYSD</sequence>
<feature type="transmembrane region" description="Helical" evidence="5">
    <location>
        <begin position="336"/>
        <end position="357"/>
    </location>
</feature>
<evidence type="ECO:0000256" key="1">
    <source>
        <dbReference type="ARBA" id="ARBA00004141"/>
    </source>
</evidence>
<organism evidence="6 7">
    <name type="scientific">Chironomus riparius</name>
    <dbReference type="NCBI Taxonomy" id="315576"/>
    <lineage>
        <taxon>Eukaryota</taxon>
        <taxon>Metazoa</taxon>
        <taxon>Ecdysozoa</taxon>
        <taxon>Arthropoda</taxon>
        <taxon>Hexapoda</taxon>
        <taxon>Insecta</taxon>
        <taxon>Pterygota</taxon>
        <taxon>Neoptera</taxon>
        <taxon>Endopterygota</taxon>
        <taxon>Diptera</taxon>
        <taxon>Nematocera</taxon>
        <taxon>Chironomoidea</taxon>
        <taxon>Chironomidae</taxon>
        <taxon>Chironominae</taxon>
        <taxon>Chironomus</taxon>
    </lineage>
</organism>
<reference evidence="6" key="2">
    <citation type="submission" date="2022-10" db="EMBL/GenBank/DDBJ databases">
        <authorList>
            <consortium name="ENA_rothamsted_submissions"/>
            <consortium name="culmorum"/>
            <person name="King R."/>
        </authorList>
    </citation>
    <scope>NUCLEOTIDE SEQUENCE</scope>
</reference>
<dbReference type="GO" id="GO:0022857">
    <property type="term" value="F:transmembrane transporter activity"/>
    <property type="evidence" value="ECO:0007669"/>
    <property type="project" value="InterPro"/>
</dbReference>
<evidence type="ECO:0000256" key="5">
    <source>
        <dbReference type="SAM" id="Phobius"/>
    </source>
</evidence>
<dbReference type="SUPFAM" id="SSF103473">
    <property type="entry name" value="MFS general substrate transporter"/>
    <property type="match status" value="1"/>
</dbReference>
<dbReference type="OrthoDB" id="10536171at2759"/>
<keyword evidence="7" id="KW-1185">Reference proteome</keyword>
<feature type="transmembrane region" description="Helical" evidence="5">
    <location>
        <begin position="283"/>
        <end position="302"/>
    </location>
</feature>
<feature type="transmembrane region" description="Helical" evidence="5">
    <location>
        <begin position="243"/>
        <end position="263"/>
    </location>
</feature>
<feature type="transmembrane region" description="Helical" evidence="5">
    <location>
        <begin position="140"/>
        <end position="157"/>
    </location>
</feature>
<reference evidence="6" key="1">
    <citation type="submission" date="2022-01" db="EMBL/GenBank/DDBJ databases">
        <authorList>
            <person name="King R."/>
        </authorList>
    </citation>
    <scope>NUCLEOTIDE SEQUENCE</scope>
</reference>
<proteinExistence type="predicted"/>
<evidence type="ECO:0000313" key="6">
    <source>
        <dbReference type="EMBL" id="CAG9812161.1"/>
    </source>
</evidence>
<accession>A0A9N9SB43</accession>
<evidence type="ECO:0000256" key="3">
    <source>
        <dbReference type="ARBA" id="ARBA00022989"/>
    </source>
</evidence>
<evidence type="ECO:0000313" key="7">
    <source>
        <dbReference type="Proteomes" id="UP001153620"/>
    </source>
</evidence>
<dbReference type="InterPro" id="IPR005828">
    <property type="entry name" value="MFS_sugar_transport-like"/>
</dbReference>
<evidence type="ECO:0000256" key="2">
    <source>
        <dbReference type="ARBA" id="ARBA00022692"/>
    </source>
</evidence>
<dbReference type="PANTHER" id="PTHR23529">
    <property type="entry name" value="GH19118P-RELATED"/>
    <property type="match status" value="1"/>
</dbReference>
<feature type="transmembrane region" description="Helical" evidence="5">
    <location>
        <begin position="85"/>
        <end position="105"/>
    </location>
</feature>
<feature type="transmembrane region" description="Helical" evidence="5">
    <location>
        <begin position="369"/>
        <end position="390"/>
    </location>
</feature>
<feature type="transmembrane region" description="Helical" evidence="5">
    <location>
        <begin position="309"/>
        <end position="330"/>
    </location>
</feature>
<evidence type="ECO:0008006" key="8">
    <source>
        <dbReference type="Google" id="ProtNLM"/>
    </source>
</evidence>
<protein>
    <recommendedName>
        <fullName evidence="8">Major facilitator superfamily (MFS) profile domain-containing protein</fullName>
    </recommendedName>
</protein>
<evidence type="ECO:0000256" key="4">
    <source>
        <dbReference type="ARBA" id="ARBA00023136"/>
    </source>
</evidence>
<feature type="transmembrane region" description="Helical" evidence="5">
    <location>
        <begin position="111"/>
        <end position="128"/>
    </location>
</feature>
<comment type="subcellular location">
    <subcellularLocation>
        <location evidence="1">Membrane</location>
        <topology evidence="1">Multi-pass membrane protein</topology>
    </subcellularLocation>
</comment>
<dbReference type="Proteomes" id="UP001153620">
    <property type="component" value="Chromosome 4"/>
</dbReference>
<feature type="transmembrane region" description="Helical" evidence="5">
    <location>
        <begin position="12"/>
        <end position="33"/>
    </location>
</feature>
<dbReference type="InterPro" id="IPR005829">
    <property type="entry name" value="Sugar_transporter_CS"/>
</dbReference>
<dbReference type="PROSITE" id="PS00217">
    <property type="entry name" value="SUGAR_TRANSPORT_2"/>
    <property type="match status" value="1"/>
</dbReference>
<gene>
    <name evidence="6" type="ORF">CHIRRI_LOCUS14966</name>
</gene>
<dbReference type="EMBL" id="OU895880">
    <property type="protein sequence ID" value="CAG9812161.1"/>
    <property type="molecule type" value="Genomic_DNA"/>
</dbReference>
<dbReference type="AlphaFoldDB" id="A0A9N9SB43"/>
<feature type="transmembrane region" description="Helical" evidence="5">
    <location>
        <begin position="163"/>
        <end position="184"/>
    </location>
</feature>